<gene>
    <name evidence="2" type="ORF">F8568_001250</name>
</gene>
<evidence type="ECO:0008006" key="4">
    <source>
        <dbReference type="Google" id="ProtNLM"/>
    </source>
</evidence>
<feature type="compositionally biased region" description="Basic and acidic residues" evidence="1">
    <location>
        <begin position="1"/>
        <end position="11"/>
    </location>
</feature>
<comment type="caution">
    <text evidence="2">The sequence shown here is derived from an EMBL/GenBank/DDBJ whole genome shotgun (WGS) entry which is preliminary data.</text>
</comment>
<dbReference type="EMBL" id="WBMS02000001">
    <property type="protein sequence ID" value="MVZ99033.1"/>
    <property type="molecule type" value="Genomic_DNA"/>
</dbReference>
<evidence type="ECO:0000313" key="2">
    <source>
        <dbReference type="EMBL" id="MVZ99033.1"/>
    </source>
</evidence>
<evidence type="ECO:0000313" key="3">
    <source>
        <dbReference type="Proteomes" id="UP000462055"/>
    </source>
</evidence>
<name>A0A6I4M3X3_9ACTN</name>
<proteinExistence type="predicted"/>
<accession>A0A6I4M3X3</accession>
<feature type="compositionally biased region" description="Basic residues" evidence="1">
    <location>
        <begin position="17"/>
        <end position="26"/>
    </location>
</feature>
<dbReference type="RefSeq" id="WP_151590260.1">
    <property type="nucleotide sequence ID" value="NZ_WBMS02000001.1"/>
</dbReference>
<keyword evidence="3" id="KW-1185">Reference proteome</keyword>
<dbReference type="Proteomes" id="UP000462055">
    <property type="component" value="Unassembled WGS sequence"/>
</dbReference>
<feature type="region of interest" description="Disordered" evidence="1">
    <location>
        <begin position="1"/>
        <end position="26"/>
    </location>
</feature>
<protein>
    <recommendedName>
        <fullName evidence="4">MobC family plasmid mobilization relaxosome protein</fullName>
    </recommendedName>
</protein>
<evidence type="ECO:0000256" key="1">
    <source>
        <dbReference type="SAM" id="MobiDB-lite"/>
    </source>
</evidence>
<sequence>MKELMTQDRTNRTPKTATRRNRRTLHSPRRNRALFIALSDEEYASLAKAAANEKLAAGAWAAMTLLAAAEGKRRADSHELREVLQEVLHARAQAQRIGVNLNQAVAAWNSGELSPTLCWYARAAAQTVRKLDDLADELRSRLP</sequence>
<organism evidence="2 3">
    <name type="scientific">Actinomadura physcomitrii</name>
    <dbReference type="NCBI Taxonomy" id="2650748"/>
    <lineage>
        <taxon>Bacteria</taxon>
        <taxon>Bacillati</taxon>
        <taxon>Actinomycetota</taxon>
        <taxon>Actinomycetes</taxon>
        <taxon>Streptosporangiales</taxon>
        <taxon>Thermomonosporaceae</taxon>
        <taxon>Actinomadura</taxon>
    </lineage>
</organism>
<dbReference type="AlphaFoldDB" id="A0A6I4M3X3"/>
<reference evidence="2" key="1">
    <citation type="submission" date="2019-12" db="EMBL/GenBank/DDBJ databases">
        <title>Actinomadura physcomitrii sp. nov., a novel actinomycete isolated from moss [Physcomitrium sphaericum (Ludw) Fuernr].</title>
        <authorList>
            <person name="Zhuang X."/>
        </authorList>
    </citation>
    <scope>NUCLEOTIDE SEQUENCE [LARGE SCALE GENOMIC DNA]</scope>
    <source>
        <strain evidence="2">LD22</strain>
    </source>
</reference>